<evidence type="ECO:0000256" key="5">
    <source>
        <dbReference type="ARBA" id="ARBA00023273"/>
    </source>
</evidence>
<dbReference type="EMBL" id="JAFCMP010000538">
    <property type="protein sequence ID" value="KAG5176269.1"/>
    <property type="molecule type" value="Genomic_DNA"/>
</dbReference>
<comment type="subcellular location">
    <subcellularLocation>
        <location evidence="1">Cell projection</location>
        <location evidence="1">Cilium</location>
    </subcellularLocation>
    <subcellularLocation>
        <location evidence="2">Cytoplasm</location>
        <location evidence="2">Cytoskeleton</location>
    </subcellularLocation>
</comment>
<feature type="domain" description="Enkurin" evidence="7">
    <location>
        <begin position="127"/>
        <end position="224"/>
    </location>
</feature>
<evidence type="ECO:0000313" key="8">
    <source>
        <dbReference type="EMBL" id="KAG5176269.1"/>
    </source>
</evidence>
<dbReference type="PANTHER" id="PTHR21490:SF0">
    <property type="entry name" value="ENKURIN"/>
    <property type="match status" value="1"/>
</dbReference>
<dbReference type="GO" id="GO:0005856">
    <property type="term" value="C:cytoskeleton"/>
    <property type="evidence" value="ECO:0007669"/>
    <property type="project" value="UniProtKB-SubCell"/>
</dbReference>
<dbReference type="PROSITE" id="PS51665">
    <property type="entry name" value="ENKURIN"/>
    <property type="match status" value="1"/>
</dbReference>
<evidence type="ECO:0000256" key="1">
    <source>
        <dbReference type="ARBA" id="ARBA00004138"/>
    </source>
</evidence>
<keyword evidence="9" id="KW-1185">Reference proteome</keyword>
<accession>A0A835YSE5</accession>
<evidence type="ECO:0000259" key="7">
    <source>
        <dbReference type="PROSITE" id="PS51665"/>
    </source>
</evidence>
<protein>
    <recommendedName>
        <fullName evidence="7">Enkurin domain-containing protein</fullName>
    </recommendedName>
</protein>
<keyword evidence="3" id="KW-0963">Cytoplasm</keyword>
<keyword evidence="4" id="KW-0206">Cytoskeleton</keyword>
<feature type="compositionally biased region" description="Basic and acidic residues" evidence="6">
    <location>
        <begin position="80"/>
        <end position="90"/>
    </location>
</feature>
<sequence length="225" mass="25149">MSNLGEETIFNLLPREEVKAEKPPRYRSLFDPKSPVPYSTFKNTGGGVYGKRDGGSHKPDVYLKRGTGSAGGPSHTVRSTPEKRPERGEDLRKAAVPLAKERPVMGVKADKNFITANAVNAILAVPKTRTPPTIDYLAKEDYGKVPAYLGQIKEEVEPMPEDERLELLDALKSKWDAVNARYQKLCHQTFFERGRLEQKKSLEKMLDAIEADIEKIGKGPIMVKK</sequence>
<organism evidence="8 9">
    <name type="scientific">Tribonema minus</name>
    <dbReference type="NCBI Taxonomy" id="303371"/>
    <lineage>
        <taxon>Eukaryota</taxon>
        <taxon>Sar</taxon>
        <taxon>Stramenopiles</taxon>
        <taxon>Ochrophyta</taxon>
        <taxon>PX clade</taxon>
        <taxon>Xanthophyceae</taxon>
        <taxon>Tribonematales</taxon>
        <taxon>Tribonemataceae</taxon>
        <taxon>Tribonema</taxon>
    </lineage>
</organism>
<dbReference type="InterPro" id="IPR027012">
    <property type="entry name" value="Enkurin_dom"/>
</dbReference>
<proteinExistence type="predicted"/>
<dbReference type="AlphaFoldDB" id="A0A835YSE5"/>
<dbReference type="Pfam" id="PF13864">
    <property type="entry name" value="Enkurin"/>
    <property type="match status" value="1"/>
</dbReference>
<gene>
    <name evidence="8" type="ORF">JKP88DRAFT_249526</name>
</gene>
<dbReference type="PANTHER" id="PTHR21490">
    <property type="entry name" value="ENKURIN-RELATED"/>
    <property type="match status" value="1"/>
</dbReference>
<dbReference type="GO" id="GO:0005929">
    <property type="term" value="C:cilium"/>
    <property type="evidence" value="ECO:0007669"/>
    <property type="project" value="UniProtKB-SubCell"/>
</dbReference>
<dbReference type="OrthoDB" id="2123594at2759"/>
<dbReference type="Proteomes" id="UP000664859">
    <property type="component" value="Unassembled WGS sequence"/>
</dbReference>
<keyword evidence="5" id="KW-0966">Cell projection</keyword>
<dbReference type="InterPro" id="IPR052102">
    <property type="entry name" value="Enkurin_domain-protein"/>
</dbReference>
<dbReference type="GO" id="GO:0005516">
    <property type="term" value="F:calmodulin binding"/>
    <property type="evidence" value="ECO:0007669"/>
    <property type="project" value="TreeGrafter"/>
</dbReference>
<comment type="caution">
    <text evidence="8">The sequence shown here is derived from an EMBL/GenBank/DDBJ whole genome shotgun (WGS) entry which is preliminary data.</text>
</comment>
<name>A0A835YSE5_9STRA</name>
<evidence type="ECO:0000256" key="4">
    <source>
        <dbReference type="ARBA" id="ARBA00023212"/>
    </source>
</evidence>
<feature type="compositionally biased region" description="Basic and acidic residues" evidence="6">
    <location>
        <begin position="14"/>
        <end position="30"/>
    </location>
</feature>
<feature type="compositionally biased region" description="Basic and acidic residues" evidence="6">
    <location>
        <begin position="50"/>
        <end position="63"/>
    </location>
</feature>
<feature type="region of interest" description="Disordered" evidence="6">
    <location>
        <begin position="1"/>
        <end position="90"/>
    </location>
</feature>
<reference evidence="8" key="1">
    <citation type="submission" date="2021-02" db="EMBL/GenBank/DDBJ databases">
        <title>First Annotated Genome of the Yellow-green Alga Tribonema minus.</title>
        <authorList>
            <person name="Mahan K.M."/>
        </authorList>
    </citation>
    <scope>NUCLEOTIDE SEQUENCE</scope>
    <source>
        <strain evidence="8">UTEX B ZZ1240</strain>
    </source>
</reference>
<evidence type="ECO:0000256" key="6">
    <source>
        <dbReference type="SAM" id="MobiDB-lite"/>
    </source>
</evidence>
<evidence type="ECO:0000256" key="3">
    <source>
        <dbReference type="ARBA" id="ARBA00022490"/>
    </source>
</evidence>
<evidence type="ECO:0000256" key="2">
    <source>
        <dbReference type="ARBA" id="ARBA00004245"/>
    </source>
</evidence>
<evidence type="ECO:0000313" key="9">
    <source>
        <dbReference type="Proteomes" id="UP000664859"/>
    </source>
</evidence>